<dbReference type="PANTHER" id="PTHR31594">
    <property type="entry name" value="AIG1-TYPE G DOMAIN-CONTAINING PROTEIN"/>
    <property type="match status" value="1"/>
</dbReference>
<comment type="caution">
    <text evidence="3">The sequence shown here is derived from an EMBL/GenBank/DDBJ whole genome shotgun (WGS) entry which is preliminary data.</text>
</comment>
<dbReference type="OrthoDB" id="8954335at2759"/>
<protein>
    <submittedName>
        <fullName evidence="3">Uncharacterized protein</fullName>
    </submittedName>
</protein>
<keyword evidence="2" id="KW-0547">Nucleotide-binding</keyword>
<dbReference type="EMBL" id="LRGB01000359">
    <property type="protein sequence ID" value="KZS19557.1"/>
    <property type="molecule type" value="Genomic_DNA"/>
</dbReference>
<dbReference type="SUPFAM" id="SSF52540">
    <property type="entry name" value="P-loop containing nucleoside triphosphate hydrolases"/>
    <property type="match status" value="2"/>
</dbReference>
<evidence type="ECO:0000313" key="4">
    <source>
        <dbReference type="Proteomes" id="UP000076858"/>
    </source>
</evidence>
<dbReference type="InterPro" id="IPR013783">
    <property type="entry name" value="Ig-like_fold"/>
</dbReference>
<evidence type="ECO:0000256" key="1">
    <source>
        <dbReference type="ARBA" id="ARBA00008535"/>
    </source>
</evidence>
<evidence type="ECO:0000313" key="3">
    <source>
        <dbReference type="EMBL" id="KZS19557.1"/>
    </source>
</evidence>
<dbReference type="Gene3D" id="2.60.40.10">
    <property type="entry name" value="Immunoglobulins"/>
    <property type="match status" value="1"/>
</dbReference>
<sequence>MANEETWTRCDVMDRYVIKMAALGRPFQVGDLYNYRNDNIILPDRDSKWSTEIVSKMQVQSFGSDPGLSYTKWERLGIDEHLRSSIAAGIIGQLSGSSRYLTDRYQPGQATRTVALRMESHKDLRTVDQEDVASGLCGFNQATHLVVGVVYGAQAYCVMTHDLANVEEEEAEEHLSKITSKMEIALTNGRHLDAFVEQFDDRQAEHLTRVKCRLYADYQSHSVREYCVFEAYKHFLQLIQRIQKPEYQNSKGNAITVMLFPLKFIVASAGTLEAFEYRDVDVDVVIRCCRISDTLNRIMATADEATRTTGNRMHRVPLRQFHDAVAGYQGKFQESLKNEMLKARQNAKGDDQEIERIVQIARSHPLFKPPRLEQWLRFKQSESDMIEKMANMKEIVFFADRIQLERELADTVVRNFALVLRIPTVDDETNAMLEAMRDHLGKCVELTLDYCDKDNENKEDGLPWHMIQSKRKQVLDKIREFANHVQKNKHLEDQLQFFLTFDDPGQDGCHYSVYQADNLLKDNLIALPHPPNDLRVNYPTKDNAIDLKSSDVVRVLWNYQDVGYPHHFVVEYRPKGSCDKSWMQRKTTIPGENQTMISFPTGSAIEIRVAADTCIGRSDFSNVIDVASTRRSDLHKDGAHHSTKEDAIWFNYPSYARLFFSIRSRCQSDNRRIAETFALENSILMHRGKPNIHLLNVKENSIDGDFRWMDVGPSRPSICTPFNRRDHKIIMLMGATGSGKSTLIDGMINYILGVQWNDPFRFQCVGESRTSSVTAYTIRHQDGMCIPYSITIIDTPGYDKDAGEPSDSSKIQRFLTHQNIRIDHIHAVCFVAASNDVESTMPHIVDSVLSLFGKEVKDNIRLLTTFADVAYPVVDTCSAATFPAASTGFTYNRFDNSVLFACNEDEDDVCFDQLFWRMDQDNFRAFFDHLEKMNAKDLGSTRDVIQRRLLLDQSLQEIERGLEVYLVNVENIRMFHRKIKEYGDKMEANKNFTLEKTDTRRLKVKCRRGYVSYNCRRCRRTCEGPIRSMNFDYLRGIKKQCSHVFCPCPATEHEYQSWQWRHVAHRVVTTDAEMKAEFESNSNDKLTTEQLLEHCQNELKMTKAKLFCFLARVGSSCLLLEATALRANTLSLADYLSLMRSRVAEESAPGYVTRLEILNELQQSLARDHHENKIVQPAGKSPSAICHGEETGSEPYELKFVETFANSFAIGDC</sequence>
<dbReference type="InterPro" id="IPR003961">
    <property type="entry name" value="FN3_dom"/>
</dbReference>
<reference evidence="3 4" key="1">
    <citation type="submission" date="2016-03" db="EMBL/GenBank/DDBJ databases">
        <title>EvidentialGene: Evidence-directed Construction of Genes on Genomes.</title>
        <authorList>
            <person name="Gilbert D.G."/>
            <person name="Choi J.-H."/>
            <person name="Mockaitis K."/>
            <person name="Colbourne J."/>
            <person name="Pfrender M."/>
        </authorList>
    </citation>
    <scope>NUCLEOTIDE SEQUENCE [LARGE SCALE GENOMIC DNA]</scope>
    <source>
        <strain evidence="3 4">Xinb3</strain>
        <tissue evidence="3">Complete organism</tissue>
    </source>
</reference>
<dbReference type="Proteomes" id="UP000076858">
    <property type="component" value="Unassembled WGS sequence"/>
</dbReference>
<dbReference type="CDD" id="cd00063">
    <property type="entry name" value="FN3"/>
    <property type="match status" value="1"/>
</dbReference>
<dbReference type="Pfam" id="PF04548">
    <property type="entry name" value="AIG1"/>
    <property type="match status" value="1"/>
</dbReference>
<dbReference type="PANTHER" id="PTHR31594:SF14">
    <property type="entry name" value="FIBRONECTIN TYPE-III DOMAIN-CONTAINING PROTEIN"/>
    <property type="match status" value="1"/>
</dbReference>
<dbReference type="SUPFAM" id="SSF49265">
    <property type="entry name" value="Fibronectin type III"/>
    <property type="match status" value="1"/>
</dbReference>
<keyword evidence="4" id="KW-1185">Reference proteome</keyword>
<dbReference type="AlphaFoldDB" id="A0A0P5Y889"/>
<dbReference type="Gene3D" id="3.40.50.300">
    <property type="entry name" value="P-loop containing nucleotide triphosphate hydrolases"/>
    <property type="match status" value="1"/>
</dbReference>
<dbReference type="InterPro" id="IPR006703">
    <property type="entry name" value="G_AIG1"/>
</dbReference>
<dbReference type="InterPro" id="IPR036116">
    <property type="entry name" value="FN3_sf"/>
</dbReference>
<gene>
    <name evidence="3" type="ORF">APZ42_013956</name>
</gene>
<dbReference type="GO" id="GO:0005525">
    <property type="term" value="F:GTP binding"/>
    <property type="evidence" value="ECO:0007669"/>
    <property type="project" value="InterPro"/>
</dbReference>
<dbReference type="STRING" id="35525.A0A0P5Y889"/>
<proteinExistence type="inferred from homology"/>
<accession>A0A0P5Y889</accession>
<organism evidence="3 4">
    <name type="scientific">Daphnia magna</name>
    <dbReference type="NCBI Taxonomy" id="35525"/>
    <lineage>
        <taxon>Eukaryota</taxon>
        <taxon>Metazoa</taxon>
        <taxon>Ecdysozoa</taxon>
        <taxon>Arthropoda</taxon>
        <taxon>Crustacea</taxon>
        <taxon>Branchiopoda</taxon>
        <taxon>Diplostraca</taxon>
        <taxon>Cladocera</taxon>
        <taxon>Anomopoda</taxon>
        <taxon>Daphniidae</taxon>
        <taxon>Daphnia</taxon>
    </lineage>
</organism>
<name>A0A0P5Y889_9CRUS</name>
<dbReference type="InterPro" id="IPR027417">
    <property type="entry name" value="P-loop_NTPase"/>
</dbReference>
<dbReference type="CDD" id="cd00882">
    <property type="entry name" value="Ras_like_GTPase"/>
    <property type="match status" value="1"/>
</dbReference>
<dbReference type="InterPro" id="IPR052090">
    <property type="entry name" value="Cytolytic_pore-forming_toxin"/>
</dbReference>
<comment type="similarity">
    <text evidence="1">Belongs to the TRAFAC class TrmE-Era-EngA-EngB-Septin-like GTPase superfamily. AIG1/Toc34/Toc159-like paraseptin GTPase family. IAN subfamily.</text>
</comment>
<evidence type="ECO:0000256" key="2">
    <source>
        <dbReference type="ARBA" id="ARBA00022741"/>
    </source>
</evidence>